<dbReference type="InterPro" id="IPR002334">
    <property type="entry name" value="Allerg_PlipaseA1"/>
</dbReference>
<evidence type="ECO:0000256" key="3">
    <source>
        <dbReference type="ARBA" id="ARBA00022525"/>
    </source>
</evidence>
<keyword evidence="7" id="KW-1185">Reference proteome</keyword>
<sequence length="105" mass="11880">MYYVVPFECPGFGIRKSIGHVDFWPNGGQHQPGCPEETWGILVMLNFEADFTRGACSHSRAVSLFIDSIELCRYDPDGKCTMGYHTSPKCRGDYYPDTLSEEPFC</sequence>
<comment type="caution">
    <text evidence="6">The sequence shown here is derived from an EMBL/GenBank/DDBJ whole genome shotgun (WGS) entry which is preliminary data.</text>
</comment>
<keyword evidence="3" id="KW-0964">Secreted</keyword>
<evidence type="ECO:0000313" key="6">
    <source>
        <dbReference type="EMBL" id="GFR69891.1"/>
    </source>
</evidence>
<dbReference type="SUPFAM" id="SSF53474">
    <property type="entry name" value="alpha/beta-Hydrolases"/>
    <property type="match status" value="1"/>
</dbReference>
<dbReference type="GO" id="GO:0016042">
    <property type="term" value="P:lipid catabolic process"/>
    <property type="evidence" value="ECO:0007669"/>
    <property type="project" value="TreeGrafter"/>
</dbReference>
<comment type="subcellular location">
    <subcellularLocation>
        <location evidence="1">Secreted</location>
    </subcellularLocation>
</comment>
<dbReference type="InterPro" id="IPR013818">
    <property type="entry name" value="Lipase"/>
</dbReference>
<evidence type="ECO:0000256" key="1">
    <source>
        <dbReference type="ARBA" id="ARBA00004613"/>
    </source>
</evidence>
<evidence type="ECO:0000259" key="5">
    <source>
        <dbReference type="Pfam" id="PF00151"/>
    </source>
</evidence>
<dbReference type="InterPro" id="IPR029058">
    <property type="entry name" value="AB_hydrolase_fold"/>
</dbReference>
<name>A0AAV4FBW1_9GAST</name>
<organism evidence="6 7">
    <name type="scientific">Elysia marginata</name>
    <dbReference type="NCBI Taxonomy" id="1093978"/>
    <lineage>
        <taxon>Eukaryota</taxon>
        <taxon>Metazoa</taxon>
        <taxon>Spiralia</taxon>
        <taxon>Lophotrochozoa</taxon>
        <taxon>Mollusca</taxon>
        <taxon>Gastropoda</taxon>
        <taxon>Heterobranchia</taxon>
        <taxon>Euthyneura</taxon>
        <taxon>Panpulmonata</taxon>
        <taxon>Sacoglossa</taxon>
        <taxon>Placobranchoidea</taxon>
        <taxon>Plakobranchidae</taxon>
        <taxon>Elysia</taxon>
    </lineage>
</organism>
<dbReference type="Proteomes" id="UP000762676">
    <property type="component" value="Unassembled WGS sequence"/>
</dbReference>
<feature type="domain" description="Lipase" evidence="5">
    <location>
        <begin position="11"/>
        <end position="70"/>
    </location>
</feature>
<proteinExistence type="inferred from homology"/>
<comment type="similarity">
    <text evidence="2 4">Belongs to the AB hydrolase superfamily. Lipase family.</text>
</comment>
<reference evidence="6 7" key="1">
    <citation type="journal article" date="2021" name="Elife">
        <title>Chloroplast acquisition without the gene transfer in kleptoplastic sea slugs, Plakobranchus ocellatus.</title>
        <authorList>
            <person name="Maeda T."/>
            <person name="Takahashi S."/>
            <person name="Yoshida T."/>
            <person name="Shimamura S."/>
            <person name="Takaki Y."/>
            <person name="Nagai Y."/>
            <person name="Toyoda A."/>
            <person name="Suzuki Y."/>
            <person name="Arimoto A."/>
            <person name="Ishii H."/>
            <person name="Satoh N."/>
            <person name="Nishiyama T."/>
            <person name="Hasebe M."/>
            <person name="Maruyama T."/>
            <person name="Minagawa J."/>
            <person name="Obokata J."/>
            <person name="Shigenobu S."/>
        </authorList>
    </citation>
    <scope>NUCLEOTIDE SEQUENCE [LARGE SCALE GENOMIC DNA]</scope>
</reference>
<dbReference type="Pfam" id="PF00151">
    <property type="entry name" value="Lipase"/>
    <property type="match status" value="1"/>
</dbReference>
<dbReference type="GO" id="GO:0016298">
    <property type="term" value="F:lipase activity"/>
    <property type="evidence" value="ECO:0007669"/>
    <property type="project" value="InterPro"/>
</dbReference>
<evidence type="ECO:0000313" key="7">
    <source>
        <dbReference type="Proteomes" id="UP000762676"/>
    </source>
</evidence>
<dbReference type="PANTHER" id="PTHR11610:SF173">
    <property type="entry name" value="LIPASE DOMAIN-CONTAINING PROTEIN-RELATED"/>
    <property type="match status" value="1"/>
</dbReference>
<dbReference type="GO" id="GO:0005615">
    <property type="term" value="C:extracellular space"/>
    <property type="evidence" value="ECO:0007669"/>
    <property type="project" value="TreeGrafter"/>
</dbReference>
<dbReference type="Gene3D" id="3.40.50.1820">
    <property type="entry name" value="alpha/beta hydrolase"/>
    <property type="match status" value="1"/>
</dbReference>
<dbReference type="PANTHER" id="PTHR11610">
    <property type="entry name" value="LIPASE"/>
    <property type="match status" value="1"/>
</dbReference>
<accession>A0AAV4FBW1</accession>
<dbReference type="AlphaFoldDB" id="A0AAV4FBW1"/>
<evidence type="ECO:0000256" key="2">
    <source>
        <dbReference type="ARBA" id="ARBA00010701"/>
    </source>
</evidence>
<dbReference type="InterPro" id="IPR000734">
    <property type="entry name" value="TAG_lipase"/>
</dbReference>
<gene>
    <name evidence="6" type="ORF">ElyMa_002060000</name>
</gene>
<evidence type="ECO:0000256" key="4">
    <source>
        <dbReference type="RuleBase" id="RU004262"/>
    </source>
</evidence>
<protein>
    <submittedName>
        <fullName evidence="6">Pancreatic triacylglycerol lipase</fullName>
    </submittedName>
</protein>
<dbReference type="PRINTS" id="PR00825">
    <property type="entry name" value="DOLALLERGEN"/>
</dbReference>
<dbReference type="EMBL" id="BMAT01004181">
    <property type="protein sequence ID" value="GFR69891.1"/>
    <property type="molecule type" value="Genomic_DNA"/>
</dbReference>